<accession>A0A8X7SDA8</accession>
<dbReference type="PANTHER" id="PTHR33305:SF50">
    <property type="entry name" value="ETHYLENE INSENSITIVE 3-LIKE DNA-BINDING DOMAIN-CONTAINING PROTEIN"/>
    <property type="match status" value="1"/>
</dbReference>
<dbReference type="Proteomes" id="UP000886595">
    <property type="component" value="Unassembled WGS sequence"/>
</dbReference>
<dbReference type="GO" id="GO:0003700">
    <property type="term" value="F:DNA-binding transcription factor activity"/>
    <property type="evidence" value="ECO:0007669"/>
    <property type="project" value="InterPro"/>
</dbReference>
<dbReference type="PANTHER" id="PTHR33305">
    <property type="entry name" value="ETHYLENE INSENSITIVE 3-LIKE 2 PROTEIN"/>
    <property type="match status" value="1"/>
</dbReference>
<dbReference type="OrthoDB" id="1746291at2759"/>
<evidence type="ECO:0000313" key="3">
    <source>
        <dbReference type="Proteomes" id="UP000886595"/>
    </source>
</evidence>
<dbReference type="GO" id="GO:0005634">
    <property type="term" value="C:nucleus"/>
    <property type="evidence" value="ECO:0007669"/>
    <property type="project" value="InterPro"/>
</dbReference>
<name>A0A8X7SDA8_BRACI</name>
<comment type="caution">
    <text evidence="2">The sequence shown here is derived from an EMBL/GenBank/DDBJ whole genome shotgun (WGS) entry which is preliminary data.</text>
</comment>
<dbReference type="InterPro" id="IPR006957">
    <property type="entry name" value="EIN3"/>
</dbReference>
<dbReference type="AlphaFoldDB" id="A0A8X7SDA8"/>
<proteinExistence type="predicted"/>
<evidence type="ECO:0000313" key="2">
    <source>
        <dbReference type="EMBL" id="KAG2304445.1"/>
    </source>
</evidence>
<gene>
    <name evidence="2" type="ORF">Bca52824_033096</name>
</gene>
<evidence type="ECO:0000256" key="1">
    <source>
        <dbReference type="SAM" id="MobiDB-lite"/>
    </source>
</evidence>
<dbReference type="GO" id="GO:0003677">
    <property type="term" value="F:DNA binding"/>
    <property type="evidence" value="ECO:0007669"/>
    <property type="project" value="TreeGrafter"/>
</dbReference>
<protein>
    <submittedName>
        <fullName evidence="2">Uncharacterized protein</fullName>
    </submittedName>
</protein>
<dbReference type="EMBL" id="JAAMPC010000007">
    <property type="protein sequence ID" value="KAG2304445.1"/>
    <property type="molecule type" value="Genomic_DNA"/>
</dbReference>
<reference evidence="2 3" key="1">
    <citation type="submission" date="2020-02" db="EMBL/GenBank/DDBJ databases">
        <authorList>
            <person name="Ma Q."/>
            <person name="Huang Y."/>
            <person name="Song X."/>
            <person name="Pei D."/>
        </authorList>
    </citation>
    <scope>NUCLEOTIDE SEQUENCE [LARGE SCALE GENOMIC DNA]</scope>
    <source>
        <strain evidence="2">Sxm20200214</strain>
        <tissue evidence="2">Leaf</tissue>
    </source>
</reference>
<keyword evidence="3" id="KW-1185">Reference proteome</keyword>
<sequence>MILMEIEPDDLASDNVAEVDVRDKDIDAEDLERRMWKDHVRLKKIKERTKTGSQGNEAPKKISDQAQRRRCLELKTMPPRRRVVRNQVTSAACEGCYHADGAAGCSGGSSAGCQEPARVAAQEVARQMAAAQQGQVSRYRVVRRSSVLSAIIVDGWVISLGIAGTRQLRLLIPSWQLELATLVASMVISPGIARISSMRPSVRLSLHEYTQPEAMRELS</sequence>
<organism evidence="2 3">
    <name type="scientific">Brassica carinata</name>
    <name type="common">Ethiopian mustard</name>
    <name type="synonym">Abyssinian cabbage</name>
    <dbReference type="NCBI Taxonomy" id="52824"/>
    <lineage>
        <taxon>Eukaryota</taxon>
        <taxon>Viridiplantae</taxon>
        <taxon>Streptophyta</taxon>
        <taxon>Embryophyta</taxon>
        <taxon>Tracheophyta</taxon>
        <taxon>Spermatophyta</taxon>
        <taxon>Magnoliopsida</taxon>
        <taxon>eudicotyledons</taxon>
        <taxon>Gunneridae</taxon>
        <taxon>Pentapetalae</taxon>
        <taxon>rosids</taxon>
        <taxon>malvids</taxon>
        <taxon>Brassicales</taxon>
        <taxon>Brassicaceae</taxon>
        <taxon>Brassiceae</taxon>
        <taxon>Brassica</taxon>
    </lineage>
</organism>
<feature type="region of interest" description="Disordered" evidence="1">
    <location>
        <begin position="45"/>
        <end position="66"/>
    </location>
</feature>